<keyword evidence="2 5" id="KW-0808">Transferase</keyword>
<dbReference type="GO" id="GO:0102559">
    <property type="term" value="F:peptide chain release factor N(5)-glutamine methyltransferase activity"/>
    <property type="evidence" value="ECO:0007669"/>
    <property type="project" value="UniProtKB-EC"/>
</dbReference>
<dbReference type="InterPro" id="IPR019874">
    <property type="entry name" value="RF_methyltr_PrmC"/>
</dbReference>
<evidence type="ECO:0000259" key="6">
    <source>
        <dbReference type="Pfam" id="PF05175"/>
    </source>
</evidence>
<evidence type="ECO:0000259" key="7">
    <source>
        <dbReference type="Pfam" id="PF17827"/>
    </source>
</evidence>
<dbReference type="HAMAP" id="MF_02126">
    <property type="entry name" value="RF_methyltr_PrmC"/>
    <property type="match status" value="1"/>
</dbReference>
<reference evidence="8" key="1">
    <citation type="submission" date="2023-07" db="EMBL/GenBank/DDBJ databases">
        <title>Genome content predicts the carbon catabolic preferences of heterotrophic bacteria.</title>
        <authorList>
            <person name="Gralka M."/>
        </authorList>
    </citation>
    <scope>NUCLEOTIDE SEQUENCE</scope>
    <source>
        <strain evidence="8">C2R13</strain>
    </source>
</reference>
<dbReference type="FunFam" id="3.40.50.150:FF:000053">
    <property type="entry name" value="Release factor glutamine methyltransferase"/>
    <property type="match status" value="1"/>
</dbReference>
<dbReference type="EC" id="2.1.1.297" evidence="5"/>
<dbReference type="Pfam" id="PF05175">
    <property type="entry name" value="MTS"/>
    <property type="match status" value="1"/>
</dbReference>
<gene>
    <name evidence="5 8" type="primary">prmC</name>
    <name evidence="8" type="ORF">Q4535_11470</name>
</gene>
<proteinExistence type="inferred from homology"/>
<sequence length="282" mass="30297">MRIDVTLAAATARLSEAGSDSPRLDAELLLGEVMGRERTWFYTWGDRDLESEAGAEGVARFEALLARRAEGHPVAHLLGRREFYGLTLACSPATLIPRPDTEVMVECALELAEATSGKLLDLGTGTGAIALAFARHRPQWQVLGVDLIEEAVQLARGNAERLAIANAEFRQSDWFSAVTESGFALITANPPYLADDDPHLALGDVRFEPRSALVAAESGLADFLHLIATAPQHLAAGGHLMLEHGLTQGNEVREALRAGGFVDVETLEDLGGRERITLGKLA</sequence>
<dbReference type="GO" id="GO:0032259">
    <property type="term" value="P:methylation"/>
    <property type="evidence" value="ECO:0007669"/>
    <property type="project" value="UniProtKB-KW"/>
</dbReference>
<dbReference type="CDD" id="cd02440">
    <property type="entry name" value="AdoMet_MTases"/>
    <property type="match status" value="1"/>
</dbReference>
<dbReference type="SUPFAM" id="SSF53335">
    <property type="entry name" value="S-adenosyl-L-methionine-dependent methyltransferases"/>
    <property type="match status" value="1"/>
</dbReference>
<evidence type="ECO:0000313" key="8">
    <source>
        <dbReference type="EMBL" id="MDO6672736.1"/>
    </source>
</evidence>
<evidence type="ECO:0000313" key="9">
    <source>
        <dbReference type="Proteomes" id="UP001170481"/>
    </source>
</evidence>
<keyword evidence="1 5" id="KW-0489">Methyltransferase</keyword>
<dbReference type="PANTHER" id="PTHR18895:SF74">
    <property type="entry name" value="MTRF1L RELEASE FACTOR GLUTAMINE METHYLTRANSFERASE"/>
    <property type="match status" value="1"/>
</dbReference>
<feature type="domain" description="Release factor glutamine methyltransferase N-terminal" evidence="7">
    <location>
        <begin position="7"/>
        <end position="79"/>
    </location>
</feature>
<feature type="binding site" evidence="5">
    <location>
        <begin position="123"/>
        <end position="127"/>
    </location>
    <ligand>
        <name>S-adenosyl-L-methionine</name>
        <dbReference type="ChEBI" id="CHEBI:59789"/>
    </ligand>
</feature>
<feature type="domain" description="Methyltransferase small" evidence="6">
    <location>
        <begin position="110"/>
        <end position="198"/>
    </location>
</feature>
<dbReference type="InterPro" id="IPR007848">
    <property type="entry name" value="Small_mtfrase_dom"/>
</dbReference>
<keyword evidence="3 5" id="KW-0949">S-adenosyl-L-methionine</keyword>
<dbReference type="AlphaFoldDB" id="A0AAP4U0M8"/>
<evidence type="ECO:0000256" key="5">
    <source>
        <dbReference type="HAMAP-Rule" id="MF_02126"/>
    </source>
</evidence>
<dbReference type="Pfam" id="PF17827">
    <property type="entry name" value="PrmC_N"/>
    <property type="match status" value="1"/>
</dbReference>
<evidence type="ECO:0000256" key="1">
    <source>
        <dbReference type="ARBA" id="ARBA00022603"/>
    </source>
</evidence>
<evidence type="ECO:0000256" key="3">
    <source>
        <dbReference type="ARBA" id="ARBA00022691"/>
    </source>
</evidence>
<dbReference type="EMBL" id="JAUORK010000014">
    <property type="protein sequence ID" value="MDO6672736.1"/>
    <property type="molecule type" value="Genomic_DNA"/>
</dbReference>
<feature type="binding site" evidence="5">
    <location>
        <position position="146"/>
    </location>
    <ligand>
        <name>S-adenosyl-L-methionine</name>
        <dbReference type="ChEBI" id="CHEBI:59789"/>
    </ligand>
</feature>
<dbReference type="InterPro" id="IPR040758">
    <property type="entry name" value="PrmC_N"/>
</dbReference>
<accession>A0AAP4U0M8</accession>
<dbReference type="PANTHER" id="PTHR18895">
    <property type="entry name" value="HEMK METHYLTRANSFERASE"/>
    <property type="match status" value="1"/>
</dbReference>
<comment type="caution">
    <text evidence="8">The sequence shown here is derived from an EMBL/GenBank/DDBJ whole genome shotgun (WGS) entry which is preliminary data.</text>
</comment>
<comment type="similarity">
    <text evidence="5">Belongs to the protein N5-glutamine methyltransferase family. PrmC subfamily.</text>
</comment>
<dbReference type="RefSeq" id="WP_107335445.1">
    <property type="nucleotide sequence ID" value="NZ_JAUORK010000014.1"/>
</dbReference>
<dbReference type="Gene3D" id="3.40.50.150">
    <property type="entry name" value="Vaccinia Virus protein VP39"/>
    <property type="match status" value="1"/>
</dbReference>
<dbReference type="NCBIfam" id="TIGR00536">
    <property type="entry name" value="hemK_fam"/>
    <property type="match status" value="1"/>
</dbReference>
<feature type="binding site" evidence="5">
    <location>
        <position position="189"/>
    </location>
    <ligand>
        <name>S-adenosyl-L-methionine</name>
        <dbReference type="ChEBI" id="CHEBI:59789"/>
    </ligand>
</feature>
<evidence type="ECO:0000256" key="4">
    <source>
        <dbReference type="ARBA" id="ARBA00048391"/>
    </source>
</evidence>
<dbReference type="Gene3D" id="1.10.8.10">
    <property type="entry name" value="DNA helicase RuvA subunit, C-terminal domain"/>
    <property type="match status" value="1"/>
</dbReference>
<dbReference type="NCBIfam" id="TIGR03534">
    <property type="entry name" value="RF_mod_PrmC"/>
    <property type="match status" value="1"/>
</dbReference>
<comment type="catalytic activity">
    <reaction evidence="4 5">
        <text>L-glutaminyl-[peptide chain release factor] + S-adenosyl-L-methionine = N(5)-methyl-L-glutaminyl-[peptide chain release factor] + S-adenosyl-L-homocysteine + H(+)</text>
        <dbReference type="Rhea" id="RHEA:42896"/>
        <dbReference type="Rhea" id="RHEA-COMP:10271"/>
        <dbReference type="Rhea" id="RHEA-COMP:10272"/>
        <dbReference type="ChEBI" id="CHEBI:15378"/>
        <dbReference type="ChEBI" id="CHEBI:30011"/>
        <dbReference type="ChEBI" id="CHEBI:57856"/>
        <dbReference type="ChEBI" id="CHEBI:59789"/>
        <dbReference type="ChEBI" id="CHEBI:61891"/>
        <dbReference type="EC" id="2.1.1.297"/>
    </reaction>
</comment>
<organism evidence="8 9">
    <name type="scientific">Cobetia amphilecti</name>
    <dbReference type="NCBI Taxonomy" id="1055104"/>
    <lineage>
        <taxon>Bacteria</taxon>
        <taxon>Pseudomonadati</taxon>
        <taxon>Pseudomonadota</taxon>
        <taxon>Gammaproteobacteria</taxon>
        <taxon>Oceanospirillales</taxon>
        <taxon>Halomonadaceae</taxon>
        <taxon>Cobetia</taxon>
    </lineage>
</organism>
<dbReference type="InterPro" id="IPR029063">
    <property type="entry name" value="SAM-dependent_MTases_sf"/>
</dbReference>
<dbReference type="InterPro" id="IPR050320">
    <property type="entry name" value="N5-glutamine_MTase"/>
</dbReference>
<feature type="binding site" evidence="5">
    <location>
        <position position="174"/>
    </location>
    <ligand>
        <name>S-adenosyl-L-methionine</name>
        <dbReference type="ChEBI" id="CHEBI:59789"/>
    </ligand>
</feature>
<dbReference type="Proteomes" id="UP001170481">
    <property type="component" value="Unassembled WGS sequence"/>
</dbReference>
<protein>
    <recommendedName>
        <fullName evidence="5">Release factor glutamine methyltransferase</fullName>
        <shortName evidence="5">RF MTase</shortName>
        <ecNumber evidence="5">2.1.1.297</ecNumber>
    </recommendedName>
    <alternativeName>
        <fullName evidence="5">N5-glutamine methyltransferase PrmC</fullName>
    </alternativeName>
    <alternativeName>
        <fullName evidence="5">Protein-(glutamine-N5) MTase PrmC</fullName>
    </alternativeName>
    <alternativeName>
        <fullName evidence="5">Protein-glutamine N-methyltransferase PrmC</fullName>
    </alternativeName>
</protein>
<feature type="binding site" evidence="5">
    <location>
        <begin position="189"/>
        <end position="192"/>
    </location>
    <ligand>
        <name>substrate</name>
    </ligand>
</feature>
<comment type="function">
    <text evidence="5">Methylates the class 1 translation termination release factors RF1/PrfA and RF2/PrfB on the glutamine residue of the universally conserved GGQ motif.</text>
</comment>
<name>A0AAP4U0M8_9GAMM</name>
<dbReference type="InterPro" id="IPR004556">
    <property type="entry name" value="HemK-like"/>
</dbReference>
<evidence type="ECO:0000256" key="2">
    <source>
        <dbReference type="ARBA" id="ARBA00022679"/>
    </source>
</evidence>